<evidence type="ECO:0000313" key="3">
    <source>
        <dbReference type="EMBL" id="EPZ36115.1"/>
    </source>
</evidence>
<dbReference type="AlphaFoldDB" id="A0A075B491"/>
<keyword evidence="4" id="KW-1185">Reference proteome</keyword>
<feature type="transmembrane region" description="Helical" evidence="2">
    <location>
        <begin position="271"/>
        <end position="294"/>
    </location>
</feature>
<name>A0A075B491_ROZAC</name>
<reference evidence="3 4" key="1">
    <citation type="journal article" date="2013" name="Curr. Biol.">
        <title>Shared signatures of parasitism and phylogenomics unite Cryptomycota and microsporidia.</title>
        <authorList>
            <person name="James T.Y."/>
            <person name="Pelin A."/>
            <person name="Bonen L."/>
            <person name="Ahrendt S."/>
            <person name="Sain D."/>
            <person name="Corradi N."/>
            <person name="Stajich J.E."/>
        </authorList>
    </citation>
    <scope>NUCLEOTIDE SEQUENCE [LARGE SCALE GENOMIC DNA]</scope>
    <source>
        <strain evidence="3 4">CSF55</strain>
    </source>
</reference>
<organism evidence="3 4">
    <name type="scientific">Rozella allomycis (strain CSF55)</name>
    <dbReference type="NCBI Taxonomy" id="988480"/>
    <lineage>
        <taxon>Eukaryota</taxon>
        <taxon>Fungi</taxon>
        <taxon>Fungi incertae sedis</taxon>
        <taxon>Cryptomycota</taxon>
        <taxon>Cryptomycota incertae sedis</taxon>
        <taxon>Rozella</taxon>
    </lineage>
</organism>
<keyword evidence="2" id="KW-1133">Transmembrane helix</keyword>
<gene>
    <name evidence="3" type="ORF">O9G_005016</name>
</gene>
<evidence type="ECO:0000256" key="2">
    <source>
        <dbReference type="SAM" id="Phobius"/>
    </source>
</evidence>
<feature type="compositionally biased region" description="Polar residues" evidence="1">
    <location>
        <begin position="392"/>
        <end position="407"/>
    </location>
</feature>
<feature type="region of interest" description="Disordered" evidence="1">
    <location>
        <begin position="388"/>
        <end position="407"/>
    </location>
</feature>
<dbReference type="HOGENOM" id="CLU_735995_0_0_1"/>
<sequence>MQNKPAVLPIYRNQLLQFKDYLATLTFTSEAGELWGLFKYKPKVGNEQLRMWNQYGNNLTYYKIDEQGNILSLIENDLNANSTSGDWVTIVDKTSNKSASWTSMYAWGDTLWTTFSSGLFDSSNNYLGVTSTDVELSFLNSFLSQIIQMLPYKTYLYIFESSKKNIVGTSIGTDLLIYDANGVATGPKSLDILANEDSILNASLVYLNSLVGKGNYTQLVSSSNVLLFQSNNLQYLCSVSEINSKYGIKWTLLQIMSKNDVEAGIVQRNTLIFIVIGVVMVLCYLLAFIFSTWISRILNGITSDIRELASLNFGAVLRENGIHMKRRSWIREICDIQHSFQKMVLTFAEQVEIKKKSNFKGNLSTTTAGQGNSVGGSLNMLAPSKSMDGLGKSTTIPNMSSIAENSV</sequence>
<dbReference type="Proteomes" id="UP000030755">
    <property type="component" value="Unassembled WGS sequence"/>
</dbReference>
<dbReference type="EMBL" id="KE560656">
    <property type="protein sequence ID" value="EPZ36115.1"/>
    <property type="molecule type" value="Genomic_DNA"/>
</dbReference>
<dbReference type="Pfam" id="PF22673">
    <property type="entry name" value="MCP-like_PDC_1"/>
    <property type="match status" value="1"/>
</dbReference>
<protein>
    <submittedName>
        <fullName evidence="3">Uncharacterized protein</fullName>
    </submittedName>
</protein>
<keyword evidence="2" id="KW-0812">Transmembrane</keyword>
<dbReference type="Gene3D" id="6.10.340.10">
    <property type="match status" value="1"/>
</dbReference>
<evidence type="ECO:0000313" key="4">
    <source>
        <dbReference type="Proteomes" id="UP000030755"/>
    </source>
</evidence>
<evidence type="ECO:0000256" key="1">
    <source>
        <dbReference type="SAM" id="MobiDB-lite"/>
    </source>
</evidence>
<accession>A0A075B491</accession>
<dbReference type="OrthoDB" id="2130671at2759"/>
<keyword evidence="2" id="KW-0472">Membrane</keyword>
<proteinExistence type="predicted"/>
<dbReference type="OMA" id="SWIREIC"/>